<evidence type="ECO:0000256" key="1">
    <source>
        <dbReference type="SAM" id="MobiDB-lite"/>
    </source>
</evidence>
<dbReference type="Proteomes" id="UP001431209">
    <property type="component" value="Unassembled WGS sequence"/>
</dbReference>
<comment type="caution">
    <text evidence="2">The sequence shown here is derived from an EMBL/GenBank/DDBJ whole genome shotgun (WGS) entry which is preliminary data.</text>
</comment>
<feature type="region of interest" description="Disordered" evidence="1">
    <location>
        <begin position="206"/>
        <end position="231"/>
    </location>
</feature>
<keyword evidence="3" id="KW-1185">Reference proteome</keyword>
<feature type="compositionally biased region" description="Basic and acidic residues" evidence="1">
    <location>
        <begin position="377"/>
        <end position="397"/>
    </location>
</feature>
<feature type="compositionally biased region" description="Polar residues" evidence="1">
    <location>
        <begin position="206"/>
        <end position="227"/>
    </location>
</feature>
<feature type="region of interest" description="Disordered" evidence="1">
    <location>
        <begin position="371"/>
        <end position="397"/>
    </location>
</feature>
<feature type="region of interest" description="Disordered" evidence="1">
    <location>
        <begin position="133"/>
        <end position="161"/>
    </location>
</feature>
<dbReference type="AlphaFoldDB" id="A0AAW2Z3F4"/>
<organism evidence="2 3">
    <name type="scientific">Acrasis kona</name>
    <dbReference type="NCBI Taxonomy" id="1008807"/>
    <lineage>
        <taxon>Eukaryota</taxon>
        <taxon>Discoba</taxon>
        <taxon>Heterolobosea</taxon>
        <taxon>Tetramitia</taxon>
        <taxon>Eutetramitia</taxon>
        <taxon>Acrasidae</taxon>
        <taxon>Acrasis</taxon>
    </lineage>
</organism>
<reference evidence="2 3" key="1">
    <citation type="submission" date="2024-03" db="EMBL/GenBank/DDBJ databases">
        <title>The Acrasis kona genome and developmental transcriptomes reveal deep origins of eukaryotic multicellular pathways.</title>
        <authorList>
            <person name="Sheikh S."/>
            <person name="Fu C.-J."/>
            <person name="Brown M.W."/>
            <person name="Baldauf S.L."/>
        </authorList>
    </citation>
    <scope>NUCLEOTIDE SEQUENCE [LARGE SCALE GENOMIC DNA]</scope>
    <source>
        <strain evidence="2 3">ATCC MYA-3509</strain>
    </source>
</reference>
<protein>
    <recommendedName>
        <fullName evidence="4">GATA-type domain-containing protein</fullName>
    </recommendedName>
</protein>
<accession>A0AAW2Z3F4</accession>
<feature type="region of interest" description="Disordered" evidence="1">
    <location>
        <begin position="27"/>
        <end position="69"/>
    </location>
</feature>
<evidence type="ECO:0000313" key="3">
    <source>
        <dbReference type="Proteomes" id="UP001431209"/>
    </source>
</evidence>
<name>A0AAW2Z3F4_9EUKA</name>
<sequence length="397" mass="44070">MTSHQDADGDLIIRGDDNHNETVEATGVMPIMSPIHKSKSLNSNDDDITTEQSNDHDGGDHNAATNTTTTTGVVGGFKKKKYGKREKFVSIAEKKSNEFSANAMRQWFKSGGGTFAQKRNHDEMMNGDLQTTTIHQDDDHDSNAPKRLKTPSPPSSNRQLLHNKENQITKSTAAATINNNNLLLKCRERIKTDKGLKLKFTVAGASQLQQPSQIEQNTSSTPPQQSPAVHHDATLKSNQEMASAYDTSAQGLLFTVGEKCNECNEWISKMRIEKMQESGSVTCHNCGNVFSPTLTIDRSSSSSDQNESVRHHVVRLATCHLYSKETVEKLVLSTPADHRDNYSLLMNHAALFWNLLYRFGCLSEAKQSIIKNNKQSSPDDSKKKNKNVQDGKKVVQK</sequence>
<dbReference type="EMBL" id="JAOPGA020001010">
    <property type="protein sequence ID" value="KAL0483995.1"/>
    <property type="molecule type" value="Genomic_DNA"/>
</dbReference>
<evidence type="ECO:0008006" key="4">
    <source>
        <dbReference type="Google" id="ProtNLM"/>
    </source>
</evidence>
<feature type="region of interest" description="Disordered" evidence="1">
    <location>
        <begin position="1"/>
        <end position="20"/>
    </location>
</feature>
<feature type="compositionally biased region" description="Basic and acidic residues" evidence="1">
    <location>
        <begin position="135"/>
        <end position="144"/>
    </location>
</feature>
<evidence type="ECO:0000313" key="2">
    <source>
        <dbReference type="EMBL" id="KAL0483995.1"/>
    </source>
</evidence>
<feature type="non-terminal residue" evidence="2">
    <location>
        <position position="397"/>
    </location>
</feature>
<proteinExistence type="predicted"/>
<gene>
    <name evidence="2" type="ORF">AKO1_004629</name>
</gene>